<keyword evidence="3" id="KW-1185">Reference proteome</keyword>
<organism evidence="2 3">
    <name type="scientific">Prunus armeniaca</name>
    <name type="common">Apricot</name>
    <name type="synonym">Armeniaca vulgaris</name>
    <dbReference type="NCBI Taxonomy" id="36596"/>
    <lineage>
        <taxon>Eukaryota</taxon>
        <taxon>Viridiplantae</taxon>
        <taxon>Streptophyta</taxon>
        <taxon>Embryophyta</taxon>
        <taxon>Tracheophyta</taxon>
        <taxon>Spermatophyta</taxon>
        <taxon>Magnoliopsida</taxon>
        <taxon>eudicotyledons</taxon>
        <taxon>Gunneridae</taxon>
        <taxon>Pentapetalae</taxon>
        <taxon>rosids</taxon>
        <taxon>fabids</taxon>
        <taxon>Rosales</taxon>
        <taxon>Rosaceae</taxon>
        <taxon>Amygdaloideae</taxon>
        <taxon>Amygdaleae</taxon>
        <taxon>Prunus</taxon>
    </lineage>
</organism>
<protein>
    <submittedName>
        <fullName evidence="2">Uncharacterized protein</fullName>
    </submittedName>
</protein>
<keyword evidence="1" id="KW-0812">Transmembrane</keyword>
<dbReference type="EMBL" id="CAEKKB010000001">
    <property type="protein sequence ID" value="CAB4297290.1"/>
    <property type="molecule type" value="Genomic_DNA"/>
</dbReference>
<accession>A0A6J5W6R6</accession>
<gene>
    <name evidence="2" type="ORF">ORAREDHAP_LOCUS9182</name>
</gene>
<evidence type="ECO:0000256" key="1">
    <source>
        <dbReference type="SAM" id="Phobius"/>
    </source>
</evidence>
<keyword evidence="1" id="KW-0472">Membrane</keyword>
<feature type="transmembrane region" description="Helical" evidence="1">
    <location>
        <begin position="27"/>
        <end position="55"/>
    </location>
</feature>
<sequence length="86" mass="9767">MFVISAHWILCFYGSWSFVECPGLLLVAAFVIAQLFYLRFQFIACSLVSGLEYFYLSILIKKFLSTPGGRIDFGIIGNDGFLSFLY</sequence>
<evidence type="ECO:0000313" key="2">
    <source>
        <dbReference type="EMBL" id="CAB4297290.1"/>
    </source>
</evidence>
<name>A0A6J5W6R6_PRUAR</name>
<dbReference type="AlphaFoldDB" id="A0A6J5W6R6"/>
<reference evidence="3" key="1">
    <citation type="journal article" date="2020" name="Genome Biol.">
        <title>Gamete binning: chromosome-level and haplotype-resolved genome assembly enabled by high-throughput single-cell sequencing of gamete genomes.</title>
        <authorList>
            <person name="Campoy J.A."/>
            <person name="Sun H."/>
            <person name="Goel M."/>
            <person name="Jiao W.-B."/>
            <person name="Folz-Donahue K."/>
            <person name="Wang N."/>
            <person name="Rubio M."/>
            <person name="Liu C."/>
            <person name="Kukat C."/>
            <person name="Ruiz D."/>
            <person name="Huettel B."/>
            <person name="Schneeberger K."/>
        </authorList>
    </citation>
    <scope>NUCLEOTIDE SEQUENCE [LARGE SCALE GENOMIC DNA]</scope>
    <source>
        <strain evidence="3">cv. Rojo Pasion</strain>
    </source>
</reference>
<evidence type="ECO:0000313" key="3">
    <source>
        <dbReference type="Proteomes" id="UP000507245"/>
    </source>
</evidence>
<keyword evidence="1" id="KW-1133">Transmembrane helix</keyword>
<proteinExistence type="predicted"/>
<dbReference type="Proteomes" id="UP000507245">
    <property type="component" value="Unassembled WGS sequence"/>
</dbReference>